<dbReference type="SUPFAM" id="SSF53335">
    <property type="entry name" value="S-adenosyl-L-methionine-dependent methyltransferases"/>
    <property type="match status" value="1"/>
</dbReference>
<keyword evidence="1" id="KW-0489">Methyltransferase</keyword>
<organism evidence="5 6">
    <name type="scientific">Batillaria attramentaria</name>
    <dbReference type="NCBI Taxonomy" id="370345"/>
    <lineage>
        <taxon>Eukaryota</taxon>
        <taxon>Metazoa</taxon>
        <taxon>Spiralia</taxon>
        <taxon>Lophotrochozoa</taxon>
        <taxon>Mollusca</taxon>
        <taxon>Gastropoda</taxon>
        <taxon>Caenogastropoda</taxon>
        <taxon>Sorbeoconcha</taxon>
        <taxon>Cerithioidea</taxon>
        <taxon>Batillariidae</taxon>
        <taxon>Batillaria</taxon>
    </lineage>
</organism>
<accession>A0ABD0M5Y6</accession>
<dbReference type="PANTHER" id="PTHR14614">
    <property type="entry name" value="HEPATOCELLULAR CARCINOMA-ASSOCIATED ANTIGEN"/>
    <property type="match status" value="1"/>
</dbReference>
<evidence type="ECO:0008006" key="7">
    <source>
        <dbReference type="Google" id="ProtNLM"/>
    </source>
</evidence>
<dbReference type="GO" id="GO:0008168">
    <property type="term" value="F:methyltransferase activity"/>
    <property type="evidence" value="ECO:0007669"/>
    <property type="project" value="UniProtKB-KW"/>
</dbReference>
<name>A0ABD0M5Y6_9CAEN</name>
<dbReference type="Gene3D" id="3.40.50.150">
    <property type="entry name" value="Vaccinia Virus protein VP39"/>
    <property type="match status" value="1"/>
</dbReference>
<dbReference type="InterPro" id="IPR029063">
    <property type="entry name" value="SAM-dependent_MTases_sf"/>
</dbReference>
<proteinExistence type="inferred from homology"/>
<dbReference type="InterPro" id="IPR019410">
    <property type="entry name" value="Methyltransf_16"/>
</dbReference>
<keyword evidence="6" id="KW-1185">Reference proteome</keyword>
<keyword evidence="3" id="KW-0949">S-adenosyl-L-methionine</keyword>
<evidence type="ECO:0000256" key="4">
    <source>
        <dbReference type="ARBA" id="ARBA00043988"/>
    </source>
</evidence>
<protein>
    <recommendedName>
        <fullName evidence="7">Methyltransferase-like protein 23</fullName>
    </recommendedName>
</protein>
<sequence>MQTTVDSSSNKEFVSTKVFTFHSWTQSESRTLTVVIPEVANAAYGMYTWPCAPVLAQYVWHNEHLLRGKTVLEIGSGTALTGVVAAKCGARVILSDSALYPDCLENCQKSCKANNLTGVDVIPLTWGIVSPPLLQLPPVHIILGSDCFYDTKDFEDVLVTVAFLMNRNVVCEFWCTYQKRSATRSIEFYLSKWSLQAKEIPVSSFCDEDFSLRMDCPGIDSVHLFIITSKKTDRPQDVSAVT</sequence>
<gene>
    <name evidence="5" type="ORF">BaRGS_00001095</name>
</gene>
<comment type="similarity">
    <text evidence="4">Belongs to the methyltransferase superfamily. METTL23 family.</text>
</comment>
<dbReference type="EMBL" id="JACVVK020000004">
    <property type="protein sequence ID" value="KAK7507160.1"/>
    <property type="molecule type" value="Genomic_DNA"/>
</dbReference>
<keyword evidence="2" id="KW-0808">Transferase</keyword>
<dbReference type="Pfam" id="PF10294">
    <property type="entry name" value="Methyltransf_16"/>
    <property type="match status" value="1"/>
</dbReference>
<evidence type="ECO:0000313" key="5">
    <source>
        <dbReference type="EMBL" id="KAK7507160.1"/>
    </source>
</evidence>
<dbReference type="AlphaFoldDB" id="A0ABD0M5Y6"/>
<dbReference type="PANTHER" id="PTHR14614:SF164">
    <property type="entry name" value="HISTONE-ARGININE METHYLTRANSFERASE METTL23"/>
    <property type="match status" value="1"/>
</dbReference>
<evidence type="ECO:0000256" key="2">
    <source>
        <dbReference type="ARBA" id="ARBA00022679"/>
    </source>
</evidence>
<evidence type="ECO:0000313" key="6">
    <source>
        <dbReference type="Proteomes" id="UP001519460"/>
    </source>
</evidence>
<evidence type="ECO:0000256" key="3">
    <source>
        <dbReference type="ARBA" id="ARBA00022691"/>
    </source>
</evidence>
<evidence type="ECO:0000256" key="1">
    <source>
        <dbReference type="ARBA" id="ARBA00022603"/>
    </source>
</evidence>
<dbReference type="Proteomes" id="UP001519460">
    <property type="component" value="Unassembled WGS sequence"/>
</dbReference>
<comment type="caution">
    <text evidence="5">The sequence shown here is derived from an EMBL/GenBank/DDBJ whole genome shotgun (WGS) entry which is preliminary data.</text>
</comment>
<dbReference type="GO" id="GO:0032259">
    <property type="term" value="P:methylation"/>
    <property type="evidence" value="ECO:0007669"/>
    <property type="project" value="UniProtKB-KW"/>
</dbReference>
<reference evidence="5 6" key="1">
    <citation type="journal article" date="2023" name="Sci. Data">
        <title>Genome assembly of the Korean intertidal mud-creeper Batillaria attramentaria.</title>
        <authorList>
            <person name="Patra A.K."/>
            <person name="Ho P.T."/>
            <person name="Jun S."/>
            <person name="Lee S.J."/>
            <person name="Kim Y."/>
            <person name="Won Y.J."/>
        </authorList>
    </citation>
    <scope>NUCLEOTIDE SEQUENCE [LARGE SCALE GENOMIC DNA]</scope>
    <source>
        <strain evidence="5">Wonlab-2016</strain>
    </source>
</reference>